<feature type="domain" description="TauD/TfdA-like" evidence="5">
    <location>
        <begin position="160"/>
        <end position="313"/>
    </location>
</feature>
<dbReference type="EMBL" id="JAAVJI010000013">
    <property type="protein sequence ID" value="NJP02850.1"/>
    <property type="molecule type" value="Genomic_DNA"/>
</dbReference>
<evidence type="ECO:0000256" key="4">
    <source>
        <dbReference type="ARBA" id="ARBA00023004"/>
    </source>
</evidence>
<evidence type="ECO:0000313" key="6">
    <source>
        <dbReference type="EMBL" id="NJP02850.1"/>
    </source>
</evidence>
<dbReference type="Gene3D" id="3.60.130.10">
    <property type="entry name" value="Clavaminate synthase-like"/>
    <property type="match status" value="1"/>
</dbReference>
<proteinExistence type="inferred from homology"/>
<keyword evidence="3" id="KW-0560">Oxidoreductase</keyword>
<dbReference type="InterPro" id="IPR003819">
    <property type="entry name" value="TauD/TfdA-like"/>
</dbReference>
<comment type="caution">
    <text evidence="6">The sequence shown here is derived from an EMBL/GenBank/DDBJ whole genome shotgun (WGS) entry which is preliminary data.</text>
</comment>
<dbReference type="InterPro" id="IPR042098">
    <property type="entry name" value="TauD-like_sf"/>
</dbReference>
<reference evidence="6 7" key="1">
    <citation type="submission" date="2020-03" db="EMBL/GenBank/DDBJ databases">
        <authorList>
            <person name="Wang L."/>
            <person name="He N."/>
            <person name="Li Y."/>
            <person name="Fang Y."/>
            <person name="Zhang F."/>
        </authorList>
    </citation>
    <scope>NUCLEOTIDE SEQUENCE [LARGE SCALE GENOMIC DNA]</scope>
    <source>
        <strain evidence="7">hsmgli-8</strain>
    </source>
</reference>
<dbReference type="InterPro" id="IPR014503">
    <property type="entry name" value="Clavaminate_syn-like"/>
</dbReference>
<gene>
    <name evidence="6" type="ORF">HBH25_18565</name>
</gene>
<evidence type="ECO:0000256" key="1">
    <source>
        <dbReference type="ARBA" id="ARBA00008425"/>
    </source>
</evidence>
<comment type="similarity">
    <text evidence="1">Belongs to the clavaminate synthase family.</text>
</comment>
<dbReference type="Pfam" id="PF02668">
    <property type="entry name" value="TauD"/>
    <property type="match status" value="1"/>
</dbReference>
<evidence type="ECO:0000313" key="7">
    <source>
        <dbReference type="Proteomes" id="UP000746535"/>
    </source>
</evidence>
<evidence type="ECO:0000256" key="2">
    <source>
        <dbReference type="ARBA" id="ARBA00022723"/>
    </source>
</evidence>
<evidence type="ECO:0000259" key="5">
    <source>
        <dbReference type="Pfam" id="PF02668"/>
    </source>
</evidence>
<dbReference type="Proteomes" id="UP000746535">
    <property type="component" value="Unassembled WGS sequence"/>
</dbReference>
<name>A0ABX0YHD8_9PSED</name>
<dbReference type="SUPFAM" id="SSF51197">
    <property type="entry name" value="Clavaminate synthase-like"/>
    <property type="match status" value="1"/>
</dbReference>
<accession>A0ABX0YHD8</accession>
<keyword evidence="4" id="KW-0408">Iron</keyword>
<evidence type="ECO:0000256" key="3">
    <source>
        <dbReference type="ARBA" id="ARBA00023002"/>
    </source>
</evidence>
<dbReference type="RefSeq" id="WP_168085425.1">
    <property type="nucleotide sequence ID" value="NZ_JAAVJI010000013.1"/>
</dbReference>
<dbReference type="PIRSF" id="PIRSF019543">
    <property type="entry name" value="Clavaminate_syn"/>
    <property type="match status" value="1"/>
</dbReference>
<organism evidence="6 7">
    <name type="scientific">Pseudomonas quercus</name>
    <dbReference type="NCBI Taxonomy" id="2722792"/>
    <lineage>
        <taxon>Bacteria</taxon>
        <taxon>Pseudomonadati</taxon>
        <taxon>Pseudomonadota</taxon>
        <taxon>Gammaproteobacteria</taxon>
        <taxon>Pseudomonadales</taxon>
        <taxon>Pseudomonadaceae</taxon>
        <taxon>Pseudomonas</taxon>
    </lineage>
</organism>
<keyword evidence="2" id="KW-0479">Metal-binding</keyword>
<keyword evidence="7" id="KW-1185">Reference proteome</keyword>
<protein>
    <submittedName>
        <fullName evidence="6">Oxygenase</fullName>
    </submittedName>
</protein>
<sequence length="339" mass="38722">MSKICKKINIFRLTDQERESIRNSLSNIVYQPDGEDDYIYKIRSLAYRELPQRLIRKLETLKENDASYCIFENIPTDQVIGSPQEDADSLDFKKGYLSENILVAFGSLIAEPYSIAHEGSKLVNNLIPHREMMATYTGCGSRAELDLHIENASQIYDTCGDTSPLALLLNGVRRDPNGLGPKTWIADSRKALKSLNEEDIEILYGKNFIIRKPYRWRANAAQPKENLLHSILSGPILYPRVTAAFYPNMVTPVGKDAMISYEKFYKALKQISVPIDIAPGILVFINNRFTLHSRDSFTPSYDENGGAYRWIQRLFITNNLWNFRAYAKCGARIFQPAKY</sequence>